<evidence type="ECO:0000313" key="3">
    <source>
        <dbReference type="RefSeq" id="XP_018461120.2"/>
    </source>
</evidence>
<feature type="domain" description="F-box" evidence="1">
    <location>
        <begin position="226"/>
        <end position="273"/>
    </location>
</feature>
<dbReference type="InterPro" id="IPR050796">
    <property type="entry name" value="SCF_F-box_component"/>
</dbReference>
<accession>A0A6J0LLK3</accession>
<dbReference type="KEGG" id="rsz:108832118"/>
<dbReference type="InterPro" id="IPR006527">
    <property type="entry name" value="F-box-assoc_dom_typ1"/>
</dbReference>
<keyword evidence="2" id="KW-1185">Reference proteome</keyword>
<dbReference type="PANTHER" id="PTHR31672:SF10">
    <property type="entry name" value="F-BOX DOMAIN-CONTAINING PROTEIN"/>
    <property type="match status" value="1"/>
</dbReference>
<dbReference type="Pfam" id="PF07734">
    <property type="entry name" value="FBA_1"/>
    <property type="match status" value="1"/>
</dbReference>
<dbReference type="GeneID" id="108832118"/>
<evidence type="ECO:0000259" key="1">
    <source>
        <dbReference type="PROSITE" id="PS50181"/>
    </source>
</evidence>
<dbReference type="InterPro" id="IPR036047">
    <property type="entry name" value="F-box-like_dom_sf"/>
</dbReference>
<dbReference type="Proteomes" id="UP000504610">
    <property type="component" value="Chromosome 4"/>
</dbReference>
<reference evidence="2" key="1">
    <citation type="journal article" date="2019" name="Database">
        <title>The radish genome database (RadishGD): an integrated information resource for radish genomics.</title>
        <authorList>
            <person name="Yu H.J."/>
            <person name="Baek S."/>
            <person name="Lee Y.J."/>
            <person name="Cho A."/>
            <person name="Mun J.H."/>
        </authorList>
    </citation>
    <scope>NUCLEOTIDE SEQUENCE [LARGE SCALE GENOMIC DNA]</scope>
    <source>
        <strain evidence="2">cv. WK10039</strain>
    </source>
</reference>
<reference evidence="3" key="2">
    <citation type="submission" date="2025-08" db="UniProtKB">
        <authorList>
            <consortium name="RefSeq"/>
        </authorList>
    </citation>
    <scope>IDENTIFICATION</scope>
    <source>
        <tissue evidence="3">Leaf</tissue>
    </source>
</reference>
<dbReference type="NCBIfam" id="TIGR01640">
    <property type="entry name" value="F_box_assoc_1"/>
    <property type="match status" value="1"/>
</dbReference>
<organism evidence="2 3">
    <name type="scientific">Raphanus sativus</name>
    <name type="common">Radish</name>
    <name type="synonym">Raphanus raphanistrum var. sativus</name>
    <dbReference type="NCBI Taxonomy" id="3726"/>
    <lineage>
        <taxon>Eukaryota</taxon>
        <taxon>Viridiplantae</taxon>
        <taxon>Streptophyta</taxon>
        <taxon>Embryophyta</taxon>
        <taxon>Tracheophyta</taxon>
        <taxon>Spermatophyta</taxon>
        <taxon>Magnoliopsida</taxon>
        <taxon>eudicotyledons</taxon>
        <taxon>Gunneridae</taxon>
        <taxon>Pentapetalae</taxon>
        <taxon>rosids</taxon>
        <taxon>malvids</taxon>
        <taxon>Brassicales</taxon>
        <taxon>Brassicaceae</taxon>
        <taxon>Brassiceae</taxon>
        <taxon>Raphanus</taxon>
    </lineage>
</organism>
<dbReference type="InterPro" id="IPR017451">
    <property type="entry name" value="F-box-assoc_interact_dom"/>
</dbReference>
<dbReference type="Pfam" id="PF00646">
    <property type="entry name" value="F-box"/>
    <property type="match status" value="1"/>
</dbReference>
<dbReference type="SMART" id="SM00256">
    <property type="entry name" value="FBOX"/>
    <property type="match status" value="1"/>
</dbReference>
<gene>
    <name evidence="3" type="primary">LOC108832118</name>
</gene>
<name>A0A6J0LLK3_RAPSA</name>
<protein>
    <submittedName>
        <fullName evidence="3">F-box protein At3g22650</fullName>
    </submittedName>
</protein>
<dbReference type="AlphaFoldDB" id="A0A6J0LLK3"/>
<dbReference type="RefSeq" id="XP_018461120.2">
    <property type="nucleotide sequence ID" value="XM_018605618.2"/>
</dbReference>
<proteinExistence type="predicted"/>
<dbReference type="InterPro" id="IPR001810">
    <property type="entry name" value="F-box_dom"/>
</dbReference>
<evidence type="ECO:0000313" key="2">
    <source>
        <dbReference type="Proteomes" id="UP000504610"/>
    </source>
</evidence>
<dbReference type="OrthoDB" id="5319261at2759"/>
<dbReference type="PANTHER" id="PTHR31672">
    <property type="entry name" value="BNACNNG10540D PROTEIN"/>
    <property type="match status" value="1"/>
</dbReference>
<dbReference type="SUPFAM" id="SSF81383">
    <property type="entry name" value="F-box domain"/>
    <property type="match status" value="1"/>
</dbReference>
<dbReference type="PROSITE" id="PS50181">
    <property type="entry name" value="FBOX"/>
    <property type="match status" value="1"/>
</dbReference>
<sequence length="595" mass="68236">MEESMSDSTSDSPKATSEALKRDLTKKLAEILAYGREIEACCDADRNCRFLESIGDAIRLLRLLREVEWEITDPDISSSSTSPNLEVPIVSKPIARASGQTFDERYVAEWVNLEANCLKSNAVLTHHLGITSELGHDLFTQMGANKDEPLVICGEVVTDGFKKGIKSLLKRIYSSISSIEAQIEAAVMSSHNRGFENMATEEHLAVEPVAEEHLAVEPVVEEHLAVEHLPQLPWEMIEEVFARFPIESLLRFRTTCKVFYDKTFEVEYIYRHLDLSKERFFRFDNRLHIIDPVAMSDWAGVLPPYHEPADFIHSAVHCDGLFLFQHRYLFELALWNPFLRHIYWIDPMGNLTNDETYGIGYCPDKRRCYKIVRIYDAVCEDQVQVFDTSTKKWTIVHASSPRDWRISRVHPGLSINGNMFWLARSKAHPVPTFIHSFDFSADTFTLVCTLPLIYDTLHTNALSVYNHNRLSLLHQSRSTSVINVWVTTPLAEEAVTWSLFFTVANQDIPCIRPCYDVAYPVHFLDRNNTLVLLCRVRTEEVGEDNDDELNKGSPQIILYRFGRHGIQERANVAEAVFFEHHVCGYLYTPSLVWLD</sequence>